<dbReference type="PROSITE" id="PS00151">
    <property type="entry name" value="ACYLPHOSPHATASE_2"/>
    <property type="match status" value="1"/>
</dbReference>
<feature type="domain" description="Acylphosphatase-like" evidence="6">
    <location>
        <begin position="7"/>
        <end position="95"/>
    </location>
</feature>
<dbReference type="Pfam" id="PF00708">
    <property type="entry name" value="Acylphosphatase"/>
    <property type="match status" value="1"/>
</dbReference>
<evidence type="ECO:0000256" key="4">
    <source>
        <dbReference type="PROSITE-ProRule" id="PRU00520"/>
    </source>
</evidence>
<name>A0A7X0PA21_9BURK</name>
<dbReference type="InterPro" id="IPR020456">
    <property type="entry name" value="Acylphosphatase"/>
</dbReference>
<dbReference type="InterPro" id="IPR001792">
    <property type="entry name" value="Acylphosphatase-like_dom"/>
</dbReference>
<dbReference type="PROSITE" id="PS51160">
    <property type="entry name" value="ACYLPHOSPHATASE_3"/>
    <property type="match status" value="1"/>
</dbReference>
<reference evidence="7 8" key="1">
    <citation type="submission" date="2020-08" db="EMBL/GenBank/DDBJ databases">
        <title>Functional genomics of gut bacteria from endangered species of beetles.</title>
        <authorList>
            <person name="Carlos-Shanley C."/>
        </authorList>
    </citation>
    <scope>NUCLEOTIDE SEQUENCE [LARGE SCALE GENOMIC DNA]</scope>
    <source>
        <strain evidence="7 8">S00198</strain>
    </source>
</reference>
<dbReference type="AlphaFoldDB" id="A0A7X0PA21"/>
<dbReference type="Gene3D" id="3.30.70.100">
    <property type="match status" value="1"/>
</dbReference>
<gene>
    <name evidence="7" type="ORF">HNP48_000503</name>
</gene>
<dbReference type="GO" id="GO:0003998">
    <property type="term" value="F:acylphosphatase activity"/>
    <property type="evidence" value="ECO:0007669"/>
    <property type="project" value="UniProtKB-EC"/>
</dbReference>
<keyword evidence="8" id="KW-1185">Reference proteome</keyword>
<feature type="active site" evidence="4">
    <location>
        <position position="40"/>
    </location>
</feature>
<evidence type="ECO:0000256" key="5">
    <source>
        <dbReference type="RuleBase" id="RU004168"/>
    </source>
</evidence>
<evidence type="ECO:0000313" key="7">
    <source>
        <dbReference type="EMBL" id="MBB6557839.1"/>
    </source>
</evidence>
<comment type="catalytic activity">
    <reaction evidence="3 4">
        <text>an acyl phosphate + H2O = a carboxylate + phosphate + H(+)</text>
        <dbReference type="Rhea" id="RHEA:14965"/>
        <dbReference type="ChEBI" id="CHEBI:15377"/>
        <dbReference type="ChEBI" id="CHEBI:15378"/>
        <dbReference type="ChEBI" id="CHEBI:29067"/>
        <dbReference type="ChEBI" id="CHEBI:43474"/>
        <dbReference type="ChEBI" id="CHEBI:59918"/>
        <dbReference type="EC" id="3.6.1.7"/>
    </reaction>
</comment>
<evidence type="ECO:0000256" key="2">
    <source>
        <dbReference type="ARBA" id="ARBA00012150"/>
    </source>
</evidence>
<comment type="similarity">
    <text evidence="1 5">Belongs to the acylphosphatase family.</text>
</comment>
<organism evidence="7 8">
    <name type="scientific">Acidovorax soli</name>
    <dbReference type="NCBI Taxonomy" id="592050"/>
    <lineage>
        <taxon>Bacteria</taxon>
        <taxon>Pseudomonadati</taxon>
        <taxon>Pseudomonadota</taxon>
        <taxon>Betaproteobacteria</taxon>
        <taxon>Burkholderiales</taxon>
        <taxon>Comamonadaceae</taxon>
        <taxon>Acidovorax</taxon>
    </lineage>
</organism>
<protein>
    <recommendedName>
        <fullName evidence="2 4">acylphosphatase</fullName>
        <ecNumber evidence="2 4">3.6.1.7</ecNumber>
    </recommendedName>
</protein>
<dbReference type="SUPFAM" id="SSF54975">
    <property type="entry name" value="Acylphosphatase/BLUF domain-like"/>
    <property type="match status" value="1"/>
</dbReference>
<dbReference type="RefSeq" id="WP_184855260.1">
    <property type="nucleotide sequence ID" value="NZ_JACHLK010000001.1"/>
</dbReference>
<evidence type="ECO:0000259" key="6">
    <source>
        <dbReference type="PROSITE" id="PS51160"/>
    </source>
</evidence>
<dbReference type="PANTHER" id="PTHR47268">
    <property type="entry name" value="ACYLPHOSPHATASE"/>
    <property type="match status" value="1"/>
</dbReference>
<evidence type="ECO:0000313" key="8">
    <source>
        <dbReference type="Proteomes" id="UP000575083"/>
    </source>
</evidence>
<dbReference type="InterPro" id="IPR036046">
    <property type="entry name" value="Acylphosphatase-like_dom_sf"/>
</dbReference>
<accession>A0A7X0PA21</accession>
<dbReference type="EMBL" id="JACHLK010000001">
    <property type="protein sequence ID" value="MBB6557839.1"/>
    <property type="molecule type" value="Genomic_DNA"/>
</dbReference>
<sequence>MTEETTTRHLLITGHVQGVSYRWSMVQAAERLGVQGWVRNRRDGQVEACAWGTPQAVQALIDWAHQGPAQARVDRVVVGNVPDGGEAPQGFTQRETV</sequence>
<keyword evidence="4 7" id="KW-0378">Hydrolase</keyword>
<evidence type="ECO:0000256" key="1">
    <source>
        <dbReference type="ARBA" id="ARBA00005614"/>
    </source>
</evidence>
<dbReference type="EC" id="3.6.1.7" evidence="2 4"/>
<dbReference type="InterPro" id="IPR017968">
    <property type="entry name" value="Acylphosphatase_CS"/>
</dbReference>
<proteinExistence type="inferred from homology"/>
<dbReference type="PANTHER" id="PTHR47268:SF4">
    <property type="entry name" value="ACYLPHOSPHATASE"/>
    <property type="match status" value="1"/>
</dbReference>
<feature type="active site" evidence="4">
    <location>
        <position position="22"/>
    </location>
</feature>
<evidence type="ECO:0000256" key="3">
    <source>
        <dbReference type="ARBA" id="ARBA00047645"/>
    </source>
</evidence>
<dbReference type="Proteomes" id="UP000575083">
    <property type="component" value="Unassembled WGS sequence"/>
</dbReference>
<comment type="caution">
    <text evidence="7">The sequence shown here is derived from an EMBL/GenBank/DDBJ whole genome shotgun (WGS) entry which is preliminary data.</text>
</comment>